<comment type="subcellular location">
    <subcellularLocation>
        <location evidence="1 3">Nucleus</location>
    </subcellularLocation>
</comment>
<evidence type="ECO:0000256" key="4">
    <source>
        <dbReference type="SAM" id="MobiDB-lite"/>
    </source>
</evidence>
<dbReference type="InterPro" id="IPR045281">
    <property type="entry name" value="CONSTANS-like"/>
</dbReference>
<reference evidence="6 7" key="1">
    <citation type="journal article" date="2022" name="Cell">
        <title>Repeat-based holocentromeres influence genome architecture and karyotype evolution.</title>
        <authorList>
            <person name="Hofstatter P.G."/>
            <person name="Thangavel G."/>
            <person name="Lux T."/>
            <person name="Neumann P."/>
            <person name="Vondrak T."/>
            <person name="Novak P."/>
            <person name="Zhang M."/>
            <person name="Costa L."/>
            <person name="Castellani M."/>
            <person name="Scott A."/>
            <person name="Toegelov H."/>
            <person name="Fuchs J."/>
            <person name="Mata-Sucre Y."/>
            <person name="Dias Y."/>
            <person name="Vanzela A.L.L."/>
            <person name="Huettel B."/>
            <person name="Almeida C.C.S."/>
            <person name="Simkova H."/>
            <person name="Souza G."/>
            <person name="Pedrosa-Harand A."/>
            <person name="Macas J."/>
            <person name="Mayer K.F.X."/>
            <person name="Houben A."/>
            <person name="Marques A."/>
        </authorList>
    </citation>
    <scope>NUCLEOTIDE SEQUENCE [LARGE SCALE GENOMIC DNA]</scope>
    <source>
        <strain evidence="6">RhyTen1mFocal</strain>
    </source>
</reference>
<gene>
    <name evidence="6" type="ORF">LUZ61_019237</name>
</gene>
<evidence type="ECO:0000256" key="1">
    <source>
        <dbReference type="ARBA" id="ARBA00004123"/>
    </source>
</evidence>
<accession>A0AAD5ZAS2</accession>
<feature type="compositionally biased region" description="Low complexity" evidence="4">
    <location>
        <begin position="100"/>
        <end position="124"/>
    </location>
</feature>
<feature type="compositionally biased region" description="Basic and acidic residues" evidence="4">
    <location>
        <begin position="147"/>
        <end position="158"/>
    </location>
</feature>
<evidence type="ECO:0000259" key="5">
    <source>
        <dbReference type="PROSITE" id="PS51017"/>
    </source>
</evidence>
<evidence type="ECO:0000256" key="3">
    <source>
        <dbReference type="PROSITE-ProRule" id="PRU00357"/>
    </source>
</evidence>
<protein>
    <recommendedName>
        <fullName evidence="5">CCT domain-containing protein</fullName>
    </recommendedName>
</protein>
<dbReference type="PANTHER" id="PTHR31319">
    <property type="entry name" value="ZINC FINGER PROTEIN CONSTANS-LIKE 4"/>
    <property type="match status" value="1"/>
</dbReference>
<keyword evidence="7" id="KW-1185">Reference proteome</keyword>
<evidence type="ECO:0000313" key="6">
    <source>
        <dbReference type="EMBL" id="KAJ3690073.1"/>
    </source>
</evidence>
<dbReference type="AlphaFoldDB" id="A0AAD5ZAS2"/>
<dbReference type="EMBL" id="JAMRDG010000002">
    <property type="protein sequence ID" value="KAJ3690073.1"/>
    <property type="molecule type" value="Genomic_DNA"/>
</dbReference>
<comment type="caution">
    <text evidence="6">The sequence shown here is derived from an EMBL/GenBank/DDBJ whole genome shotgun (WGS) entry which is preliminary data.</text>
</comment>
<feature type="compositionally biased region" description="Basic and acidic residues" evidence="4">
    <location>
        <begin position="339"/>
        <end position="349"/>
    </location>
</feature>
<proteinExistence type="predicted"/>
<dbReference type="Proteomes" id="UP001210211">
    <property type="component" value="Unassembled WGS sequence"/>
</dbReference>
<evidence type="ECO:0000313" key="7">
    <source>
        <dbReference type="Proteomes" id="UP001210211"/>
    </source>
</evidence>
<feature type="domain" description="CCT" evidence="5">
    <location>
        <begin position="299"/>
        <end position="341"/>
    </location>
</feature>
<dbReference type="GO" id="GO:0005634">
    <property type="term" value="C:nucleus"/>
    <property type="evidence" value="ECO:0007669"/>
    <property type="project" value="UniProtKB-SubCell"/>
</dbReference>
<dbReference type="GO" id="GO:0003700">
    <property type="term" value="F:DNA-binding transcription factor activity"/>
    <property type="evidence" value="ECO:0007669"/>
    <property type="project" value="TreeGrafter"/>
</dbReference>
<organism evidence="6 7">
    <name type="scientific">Rhynchospora tenuis</name>
    <dbReference type="NCBI Taxonomy" id="198213"/>
    <lineage>
        <taxon>Eukaryota</taxon>
        <taxon>Viridiplantae</taxon>
        <taxon>Streptophyta</taxon>
        <taxon>Embryophyta</taxon>
        <taxon>Tracheophyta</taxon>
        <taxon>Spermatophyta</taxon>
        <taxon>Magnoliopsida</taxon>
        <taxon>Liliopsida</taxon>
        <taxon>Poales</taxon>
        <taxon>Cyperaceae</taxon>
        <taxon>Cyperoideae</taxon>
        <taxon>Rhynchosporeae</taxon>
        <taxon>Rhynchospora</taxon>
    </lineage>
</organism>
<evidence type="ECO:0000256" key="2">
    <source>
        <dbReference type="ARBA" id="ARBA00023242"/>
    </source>
</evidence>
<dbReference type="PROSITE" id="PS51017">
    <property type="entry name" value="CCT"/>
    <property type="match status" value="1"/>
</dbReference>
<feature type="compositionally biased region" description="Polar residues" evidence="4">
    <location>
        <begin position="125"/>
        <end position="143"/>
    </location>
</feature>
<dbReference type="InterPro" id="IPR010402">
    <property type="entry name" value="CCT_domain"/>
</dbReference>
<sequence>MQEQLMREEAVDEATEMSIEGISSPIAQHILDFCDDGGGGDLFSIDGPSQTPAVSSVDIAGPSTTTTDALQDTNLSAAFSNFNKIDPVLISAIIETNIPSDLQSDHPQPQSQPQTQQQQQSVPSVNFNNFLPSHTQSLNSTDFSTEEDNRTKVPEDMSSHASQFPVRIPPANLMQIGPTQVRQQGGFMGIENPAFPLQIIQQNSTDPQRFFQSGSASNGLAIPELEGIISPYATTGREQLRRIFSSADMQVIRGSQNVMAACSESSSTPGAVLATTEPSAAALEESSSYKVGRLTQEERKAKIDRYIRKRNERNFKKKIKYACRKTLADSRPRVRGRFAKNDEFEEPTRKTYSNGSYDDDGTSPMVPVKEDGDVLDSSDYPIQYSNMGSLNSFNISWSPDETWSV</sequence>
<name>A0AAD5ZAS2_9POAL</name>
<dbReference type="Pfam" id="PF06203">
    <property type="entry name" value="CCT"/>
    <property type="match status" value="1"/>
</dbReference>
<dbReference type="PANTHER" id="PTHR31319:SF110">
    <property type="entry name" value="CCT MOTIF FAMILY PROTEIN"/>
    <property type="match status" value="1"/>
</dbReference>
<feature type="region of interest" description="Disordered" evidence="4">
    <location>
        <begin position="100"/>
        <end position="163"/>
    </location>
</feature>
<dbReference type="GO" id="GO:0009909">
    <property type="term" value="P:regulation of flower development"/>
    <property type="evidence" value="ECO:0007669"/>
    <property type="project" value="InterPro"/>
</dbReference>
<keyword evidence="2 3" id="KW-0539">Nucleus</keyword>
<feature type="region of interest" description="Disordered" evidence="4">
    <location>
        <begin position="338"/>
        <end position="374"/>
    </location>
</feature>